<organism evidence="1 2">
    <name type="scientific">Lysinibacillus mangiferihumi</name>
    <dbReference type="NCBI Taxonomy" id="1130819"/>
    <lineage>
        <taxon>Bacteria</taxon>
        <taxon>Bacillati</taxon>
        <taxon>Bacillota</taxon>
        <taxon>Bacilli</taxon>
        <taxon>Bacillales</taxon>
        <taxon>Bacillaceae</taxon>
        <taxon>Lysinibacillus</taxon>
    </lineage>
</organism>
<sequence>MSSKGKFKCVLLMGLIILISLIIPTNLTFALEGNESSKLGRIILSDKETMNTLDEYSLLVSPLSDPIPSLAKVDWGILLNRSSFSNKSGGTMIYHNNGNASTARAEFSRIGGPGEITSYVNGNKITHVKQTDGGYLTLYTSTSSTLGAQRPTLTFGNDKVRFIGN</sequence>
<dbReference type="RefSeq" id="WP_107895656.1">
    <property type="nucleotide sequence ID" value="NZ_PYWM01000012.1"/>
</dbReference>
<evidence type="ECO:0000313" key="2">
    <source>
        <dbReference type="Proteomes" id="UP000308744"/>
    </source>
</evidence>
<reference evidence="1 2" key="1">
    <citation type="submission" date="2019-04" db="EMBL/GenBank/DDBJ databases">
        <title>Lysinibacillus genome sequencing.</title>
        <authorList>
            <person name="Dunlap C."/>
        </authorList>
    </citation>
    <scope>NUCLEOTIDE SEQUENCE [LARGE SCALE GENOMIC DNA]</scope>
    <source>
        <strain evidence="1 2">CCTCC AB 2010389</strain>
    </source>
</reference>
<protein>
    <submittedName>
        <fullName evidence="1">Uncharacterized protein</fullName>
    </submittedName>
</protein>
<accession>A0A4U2ZAI5</accession>
<dbReference type="Proteomes" id="UP000308744">
    <property type="component" value="Unassembled WGS sequence"/>
</dbReference>
<keyword evidence="2" id="KW-1185">Reference proteome</keyword>
<name>A0A4U2ZAI5_9BACI</name>
<evidence type="ECO:0000313" key="1">
    <source>
        <dbReference type="EMBL" id="TKI71378.1"/>
    </source>
</evidence>
<dbReference type="EMBL" id="SZPU01000018">
    <property type="protein sequence ID" value="TKI71378.1"/>
    <property type="molecule type" value="Genomic_DNA"/>
</dbReference>
<proteinExistence type="predicted"/>
<comment type="caution">
    <text evidence="1">The sequence shown here is derived from an EMBL/GenBank/DDBJ whole genome shotgun (WGS) entry which is preliminary data.</text>
</comment>
<gene>
    <name evidence="1" type="ORF">FC756_06095</name>
</gene>
<dbReference type="AlphaFoldDB" id="A0A4U2ZAI5"/>